<sequence>MITQAQAHATAARWLNPEGHQGPPREVAMQEFDLGWVVWAVPPPPEVDPETGQRRPPAEIGTACGVVDRATGELTVWPSVPVDEVVRMYQQKHGAGADGGTSHALEAMGEAPAQAAAADQPPVTGPGNTAVATYNDPATGEETSLVRVSAPGMPPVEFQLHEELLRLGVRGEDVRAVHTDLRPALLPGGYPGDFIFRGFPNATFSCTEGYGMRPEERAEGIAGLLRHVEMMHQLAGRPAPPRPHRVPVPQNAEPAPPMRDVALGKHLTEVLGPQGVIRPDADDLAATRLPEAAKKTLTWAGLPAQVPYFFTADQVDSPPPGGLFTDVATHLRQTGTETREQTLETLAGYVRLGTDGLYTLAVQCTAPEANQSLVGTVWAVQPSSGGGRFVNRTLAAYLRSLALLATTRQQMRGMDPYAAGAAVAAFQEQIAAIDSWALDDEGNWWSLIIEQMWHGLF</sequence>
<feature type="region of interest" description="Disordered" evidence="1">
    <location>
        <begin position="1"/>
        <end position="23"/>
    </location>
</feature>
<protein>
    <submittedName>
        <fullName evidence="2">SUKH-4 family immunity protein</fullName>
    </submittedName>
</protein>
<dbReference type="RefSeq" id="WP_248863620.1">
    <property type="nucleotide sequence ID" value="NZ_CP086322.1"/>
</dbReference>
<dbReference type="Pfam" id="PF14435">
    <property type="entry name" value="SUKH-4"/>
    <property type="match status" value="1"/>
</dbReference>
<reference evidence="2" key="1">
    <citation type="submission" date="2021-10" db="EMBL/GenBank/DDBJ databases">
        <title>Streptomyces nigrumlapis sp.nov.,an antimicrobial producing actinobacterium isolated from Black Gobi rocks.</title>
        <authorList>
            <person name="Wen Y."/>
            <person name="Zhang W."/>
            <person name="Liu X.G."/>
        </authorList>
    </citation>
    <scope>NUCLEOTIDE SEQUENCE</scope>
    <source>
        <strain evidence="2">ST13-2-2</strain>
    </source>
</reference>
<dbReference type="Pfam" id="PF14440">
    <property type="entry name" value="XOO_2897-deam"/>
    <property type="match status" value="1"/>
</dbReference>
<dbReference type="Proteomes" id="UP000830115">
    <property type="component" value="Chromosome"/>
</dbReference>
<dbReference type="InterPro" id="IPR032722">
    <property type="entry name" value="Deaminase_XOO_2897"/>
</dbReference>
<dbReference type="InterPro" id="IPR025851">
    <property type="entry name" value="SUKH-4"/>
</dbReference>
<keyword evidence="3" id="KW-1185">Reference proteome</keyword>
<accession>A0ABY4M4S1</accession>
<evidence type="ECO:0000256" key="1">
    <source>
        <dbReference type="SAM" id="MobiDB-lite"/>
    </source>
</evidence>
<name>A0ABY4M4S1_9ACTN</name>
<proteinExistence type="predicted"/>
<evidence type="ECO:0000313" key="2">
    <source>
        <dbReference type="EMBL" id="UQA92757.1"/>
    </source>
</evidence>
<organism evidence="2 3">
    <name type="scientific">Streptomyces halobius</name>
    <dbReference type="NCBI Taxonomy" id="2879846"/>
    <lineage>
        <taxon>Bacteria</taxon>
        <taxon>Bacillati</taxon>
        <taxon>Actinomycetota</taxon>
        <taxon>Actinomycetes</taxon>
        <taxon>Kitasatosporales</taxon>
        <taxon>Streptomycetaceae</taxon>
        <taxon>Streptomyces</taxon>
    </lineage>
</organism>
<gene>
    <name evidence="2" type="ORF">K9S39_13800</name>
</gene>
<evidence type="ECO:0000313" key="3">
    <source>
        <dbReference type="Proteomes" id="UP000830115"/>
    </source>
</evidence>
<dbReference type="EMBL" id="CP086322">
    <property type="protein sequence ID" value="UQA92757.1"/>
    <property type="molecule type" value="Genomic_DNA"/>
</dbReference>